<evidence type="ECO:0000313" key="2">
    <source>
        <dbReference type="EMBL" id="MBA2889259.1"/>
    </source>
</evidence>
<feature type="transmembrane region" description="Helical" evidence="1">
    <location>
        <begin position="162"/>
        <end position="184"/>
    </location>
</feature>
<dbReference type="AlphaFoldDB" id="A0A7W0CDY6"/>
<feature type="transmembrane region" description="Helical" evidence="1">
    <location>
        <begin position="7"/>
        <end position="28"/>
    </location>
</feature>
<proteinExistence type="predicted"/>
<feature type="transmembrane region" description="Helical" evidence="1">
    <location>
        <begin position="82"/>
        <end position="103"/>
    </location>
</feature>
<keyword evidence="3" id="KW-1185">Reference proteome</keyword>
<feature type="transmembrane region" description="Helical" evidence="1">
    <location>
        <begin position="251"/>
        <end position="272"/>
    </location>
</feature>
<name>A0A7W0CDY6_9ACTN</name>
<feature type="transmembrane region" description="Helical" evidence="1">
    <location>
        <begin position="220"/>
        <end position="239"/>
    </location>
</feature>
<dbReference type="Proteomes" id="UP000530928">
    <property type="component" value="Unassembled WGS sequence"/>
</dbReference>
<keyword evidence="1" id="KW-1133">Transmembrane helix</keyword>
<evidence type="ECO:0000313" key="3">
    <source>
        <dbReference type="Proteomes" id="UP000530928"/>
    </source>
</evidence>
<feature type="transmembrane region" description="Helical" evidence="1">
    <location>
        <begin position="292"/>
        <end position="314"/>
    </location>
</feature>
<feature type="transmembrane region" description="Helical" evidence="1">
    <location>
        <begin position="126"/>
        <end position="150"/>
    </location>
</feature>
<comment type="caution">
    <text evidence="2">The sequence shown here is derived from an EMBL/GenBank/DDBJ whole genome shotgun (WGS) entry which is preliminary data.</text>
</comment>
<protein>
    <submittedName>
        <fullName evidence="2">Uncharacterized protein</fullName>
    </submittedName>
</protein>
<reference evidence="2 3" key="1">
    <citation type="submission" date="2020-07" db="EMBL/GenBank/DDBJ databases">
        <title>Genomic Encyclopedia of Type Strains, Phase IV (KMG-IV): sequencing the most valuable type-strain genomes for metagenomic binning, comparative biology and taxonomic classification.</title>
        <authorList>
            <person name="Goeker M."/>
        </authorList>
    </citation>
    <scope>NUCLEOTIDE SEQUENCE [LARGE SCALE GENOMIC DNA]</scope>
    <source>
        <strain evidence="2 3">DSM 45533</strain>
    </source>
</reference>
<accession>A0A7W0CDY6</accession>
<dbReference type="EMBL" id="JACDUR010000001">
    <property type="protein sequence ID" value="MBA2889259.1"/>
    <property type="molecule type" value="Genomic_DNA"/>
</dbReference>
<feature type="transmembrane region" description="Helical" evidence="1">
    <location>
        <begin position="58"/>
        <end position="75"/>
    </location>
</feature>
<keyword evidence="1" id="KW-0472">Membrane</keyword>
<evidence type="ECO:0000256" key="1">
    <source>
        <dbReference type="SAM" id="Phobius"/>
    </source>
</evidence>
<sequence length="320" mass="34021">MRDRAAVLMRAAGPYTLVVLGLNVAAVLQTRGNLDGVTVGHPAGPVAALEEFGVQRSLVIAAVQAGFAGFFLWAARRRSPAVLAATGAVTGLYWAGLLLVRWFNPVSDLPVEGFSSPPFERLEPGWYLPSLTVVLWAAAATQLAAVVLAVRGSSWREGGQGSRLLVAGPILAVAAYAVVNLVAIRLATEPRTPADVFGSPWNDASRSSLVRRAWESAGLLGRWLLLVGAAALPVVVLGRRMLRRGVTPGRLVTALLFSVPYLLLLALFTWLHPLSDQMNYDDQSGYIQQSPVWHPAALVVVCVAAVAVQAVALVRATPRT</sequence>
<gene>
    <name evidence="2" type="ORF">HNR30_000594</name>
</gene>
<keyword evidence="1" id="KW-0812">Transmembrane</keyword>
<organism evidence="2 3">
    <name type="scientific">Nonomuraea soli</name>
    <dbReference type="NCBI Taxonomy" id="1032476"/>
    <lineage>
        <taxon>Bacteria</taxon>
        <taxon>Bacillati</taxon>
        <taxon>Actinomycetota</taxon>
        <taxon>Actinomycetes</taxon>
        <taxon>Streptosporangiales</taxon>
        <taxon>Streptosporangiaceae</taxon>
        <taxon>Nonomuraea</taxon>
    </lineage>
</organism>
<dbReference type="RefSeq" id="WP_181608070.1">
    <property type="nucleotide sequence ID" value="NZ_BAABAM010000001.1"/>
</dbReference>